<keyword evidence="4" id="KW-1185">Reference proteome</keyword>
<dbReference type="EMBL" id="JBHSCW010000003">
    <property type="protein sequence ID" value="MFC4351571.1"/>
    <property type="molecule type" value="Genomic_DNA"/>
</dbReference>
<dbReference type="RefSeq" id="WP_382421899.1">
    <property type="nucleotide sequence ID" value="NZ_JBHSCW010000003.1"/>
</dbReference>
<reference evidence="4" key="1">
    <citation type="journal article" date="2019" name="Int. J. Syst. Evol. Microbiol.">
        <title>The Global Catalogue of Microorganisms (GCM) 10K type strain sequencing project: providing services to taxonomists for standard genome sequencing and annotation.</title>
        <authorList>
            <consortium name="The Broad Institute Genomics Platform"/>
            <consortium name="The Broad Institute Genome Sequencing Center for Infectious Disease"/>
            <person name="Wu L."/>
            <person name="Ma J."/>
        </authorList>
    </citation>
    <scope>NUCLEOTIDE SEQUENCE [LARGE SCALE GENOMIC DNA]</scope>
    <source>
        <strain evidence="4">CECT 8472</strain>
    </source>
</reference>
<keyword evidence="2" id="KW-0472">Membrane</keyword>
<organism evidence="3 4">
    <name type="scientific">Fodinicurvata halophila</name>
    <dbReference type="NCBI Taxonomy" id="1419723"/>
    <lineage>
        <taxon>Bacteria</taxon>
        <taxon>Pseudomonadati</taxon>
        <taxon>Pseudomonadota</taxon>
        <taxon>Alphaproteobacteria</taxon>
        <taxon>Rhodospirillales</taxon>
        <taxon>Rhodovibrionaceae</taxon>
        <taxon>Fodinicurvata</taxon>
    </lineage>
</organism>
<sequence length="110" mass="12028">MSNSLLRKIPPGRLVALVVVLACSGLLVYLHWSDLFPGAAREEADAQRPKDPVERCITEERATIDRMVEETPELESRRELFVQRAEARCEATVGSGNSAPPAQGSGQVPE</sequence>
<evidence type="ECO:0000313" key="3">
    <source>
        <dbReference type="EMBL" id="MFC4351571.1"/>
    </source>
</evidence>
<feature type="transmembrane region" description="Helical" evidence="2">
    <location>
        <begin position="12"/>
        <end position="32"/>
    </location>
</feature>
<proteinExistence type="predicted"/>
<evidence type="ECO:0000313" key="4">
    <source>
        <dbReference type="Proteomes" id="UP001595799"/>
    </source>
</evidence>
<accession>A0ABV8ULU0</accession>
<evidence type="ECO:0000256" key="2">
    <source>
        <dbReference type="SAM" id="Phobius"/>
    </source>
</evidence>
<feature type="region of interest" description="Disordered" evidence="1">
    <location>
        <begin position="91"/>
        <end position="110"/>
    </location>
</feature>
<feature type="compositionally biased region" description="Polar residues" evidence="1">
    <location>
        <begin position="94"/>
        <end position="110"/>
    </location>
</feature>
<comment type="caution">
    <text evidence="3">The sequence shown here is derived from an EMBL/GenBank/DDBJ whole genome shotgun (WGS) entry which is preliminary data.</text>
</comment>
<dbReference type="Proteomes" id="UP001595799">
    <property type="component" value="Unassembled WGS sequence"/>
</dbReference>
<keyword evidence="2" id="KW-1133">Transmembrane helix</keyword>
<name>A0ABV8ULU0_9PROT</name>
<protein>
    <submittedName>
        <fullName evidence="3">Uncharacterized protein</fullName>
    </submittedName>
</protein>
<gene>
    <name evidence="3" type="ORF">ACFOW6_08465</name>
</gene>
<keyword evidence="2" id="KW-0812">Transmembrane</keyword>
<evidence type="ECO:0000256" key="1">
    <source>
        <dbReference type="SAM" id="MobiDB-lite"/>
    </source>
</evidence>